<dbReference type="GO" id="GO:0016787">
    <property type="term" value="F:hydrolase activity"/>
    <property type="evidence" value="ECO:0007669"/>
    <property type="project" value="InterPro"/>
</dbReference>
<protein>
    <recommendedName>
        <fullName evidence="1">Amidohydrolase-related domain-containing protein</fullName>
    </recommendedName>
</protein>
<sequence>EEMRTIIDEAHMVGLPVMCHAESLQSVKTIVELGVGSVEHGDNEEGDELDEETCRKMAEKNIFLTPTLSIYFLEMKAGEKLPQYLINGWKRAIKSGVKILLGTDAWADPITPYGKYNVGEIKLLVD</sequence>
<dbReference type="PANTHER" id="PTHR43135:SF3">
    <property type="entry name" value="ALPHA-D-RIBOSE 1-METHYLPHOSPHONATE 5-TRIPHOSPHATE DIPHOSPHATASE"/>
    <property type="match status" value="1"/>
</dbReference>
<dbReference type="InterPro" id="IPR006680">
    <property type="entry name" value="Amidohydro-rel"/>
</dbReference>
<dbReference type="SUPFAM" id="SSF51556">
    <property type="entry name" value="Metallo-dependent hydrolases"/>
    <property type="match status" value="1"/>
</dbReference>
<proteinExistence type="predicted"/>
<feature type="non-terminal residue" evidence="2">
    <location>
        <position position="126"/>
    </location>
</feature>
<dbReference type="PANTHER" id="PTHR43135">
    <property type="entry name" value="ALPHA-D-RIBOSE 1-METHYLPHOSPHONATE 5-TRIPHOSPHATE DIPHOSPHATASE"/>
    <property type="match status" value="1"/>
</dbReference>
<feature type="non-terminal residue" evidence="2">
    <location>
        <position position="1"/>
    </location>
</feature>
<evidence type="ECO:0000259" key="1">
    <source>
        <dbReference type="Pfam" id="PF01979"/>
    </source>
</evidence>
<feature type="domain" description="Amidohydrolase-related" evidence="1">
    <location>
        <begin position="1"/>
        <end position="105"/>
    </location>
</feature>
<reference evidence="2" key="1">
    <citation type="journal article" date="2014" name="Front. Microbiol.">
        <title>High frequency of phylogenetically diverse reductive dehalogenase-homologous genes in deep subseafloor sedimentary metagenomes.</title>
        <authorList>
            <person name="Kawai M."/>
            <person name="Futagami T."/>
            <person name="Toyoda A."/>
            <person name="Takaki Y."/>
            <person name="Nishi S."/>
            <person name="Hori S."/>
            <person name="Arai W."/>
            <person name="Tsubouchi T."/>
            <person name="Morono Y."/>
            <person name="Uchiyama I."/>
            <person name="Ito T."/>
            <person name="Fujiyama A."/>
            <person name="Inagaki F."/>
            <person name="Takami H."/>
        </authorList>
    </citation>
    <scope>NUCLEOTIDE SEQUENCE</scope>
    <source>
        <strain evidence="2">Expedition CK06-06</strain>
    </source>
</reference>
<dbReference type="Pfam" id="PF01979">
    <property type="entry name" value="Amidohydro_1"/>
    <property type="match status" value="1"/>
</dbReference>
<name>X1KCN0_9ZZZZ</name>
<gene>
    <name evidence="2" type="ORF">S03H2_70179</name>
</gene>
<organism evidence="2">
    <name type="scientific">marine sediment metagenome</name>
    <dbReference type="NCBI Taxonomy" id="412755"/>
    <lineage>
        <taxon>unclassified sequences</taxon>
        <taxon>metagenomes</taxon>
        <taxon>ecological metagenomes</taxon>
    </lineage>
</organism>
<accession>X1KCN0</accession>
<dbReference type="AlphaFoldDB" id="X1KCN0"/>
<dbReference type="EMBL" id="BARU01046560">
    <property type="protein sequence ID" value="GAH91395.1"/>
    <property type="molecule type" value="Genomic_DNA"/>
</dbReference>
<dbReference type="Gene3D" id="3.20.20.140">
    <property type="entry name" value="Metal-dependent hydrolases"/>
    <property type="match status" value="1"/>
</dbReference>
<evidence type="ECO:0000313" key="2">
    <source>
        <dbReference type="EMBL" id="GAH91395.1"/>
    </source>
</evidence>
<dbReference type="InterPro" id="IPR051781">
    <property type="entry name" value="Metallo-dep_Hydrolase"/>
</dbReference>
<comment type="caution">
    <text evidence="2">The sequence shown here is derived from an EMBL/GenBank/DDBJ whole genome shotgun (WGS) entry which is preliminary data.</text>
</comment>
<dbReference type="InterPro" id="IPR032466">
    <property type="entry name" value="Metal_Hydrolase"/>
</dbReference>